<reference evidence="6 7" key="1">
    <citation type="submission" date="2012-09" db="EMBL/GenBank/DDBJ databases">
        <title>Draft Genome Sequences of 6 Strains from Genus Thauera.</title>
        <authorList>
            <person name="Liu B."/>
            <person name="Shapleigh J.P."/>
            <person name="Frostegard A.H."/>
        </authorList>
    </citation>
    <scope>NUCLEOTIDE SEQUENCE [LARGE SCALE GENOMIC DNA]</scope>
    <source>
        <strain evidence="6 7">B4P</strain>
    </source>
</reference>
<dbReference type="AlphaFoldDB" id="N6ZVX3"/>
<protein>
    <submittedName>
        <fullName evidence="6">IclR family transcriptional regulator</fullName>
    </submittedName>
</protein>
<keyword evidence="7" id="KW-1185">Reference proteome</keyword>
<comment type="caution">
    <text evidence="6">The sequence shown here is derived from an EMBL/GenBank/DDBJ whole genome shotgun (WGS) entry which is preliminary data.</text>
</comment>
<keyword evidence="1" id="KW-0805">Transcription regulation</keyword>
<organism evidence="6 7">
    <name type="scientific">Thauera phenylacetica B4P</name>
    <dbReference type="NCBI Taxonomy" id="1234382"/>
    <lineage>
        <taxon>Bacteria</taxon>
        <taxon>Pseudomonadati</taxon>
        <taxon>Pseudomonadota</taxon>
        <taxon>Betaproteobacteria</taxon>
        <taxon>Rhodocyclales</taxon>
        <taxon>Zoogloeaceae</taxon>
        <taxon>Thauera</taxon>
    </lineage>
</organism>
<dbReference type="Gene3D" id="3.30.450.40">
    <property type="match status" value="2"/>
</dbReference>
<dbReference type="Pfam" id="PF09339">
    <property type="entry name" value="HTH_IclR"/>
    <property type="match status" value="1"/>
</dbReference>
<dbReference type="PANTHER" id="PTHR30136">
    <property type="entry name" value="HELIX-TURN-HELIX TRANSCRIPTIONAL REGULATOR, ICLR FAMILY"/>
    <property type="match status" value="1"/>
</dbReference>
<accession>N6ZVX3</accession>
<dbReference type="PROSITE" id="PS51078">
    <property type="entry name" value="ICLR_ED"/>
    <property type="match status" value="1"/>
</dbReference>
<feature type="domain" description="IclR-ED" evidence="5">
    <location>
        <begin position="63"/>
        <end position="221"/>
    </location>
</feature>
<dbReference type="InterPro" id="IPR029016">
    <property type="entry name" value="GAF-like_dom_sf"/>
</dbReference>
<dbReference type="InterPro" id="IPR036390">
    <property type="entry name" value="WH_DNA-bd_sf"/>
</dbReference>
<proteinExistence type="predicted"/>
<evidence type="ECO:0000256" key="3">
    <source>
        <dbReference type="ARBA" id="ARBA00023163"/>
    </source>
</evidence>
<dbReference type="Proteomes" id="UP000013047">
    <property type="component" value="Unassembled WGS sequence"/>
</dbReference>
<dbReference type="PANTHER" id="PTHR30136:SF39">
    <property type="entry name" value="TRANSCRIPTIONAL REGULATORY PROTEIN"/>
    <property type="match status" value="1"/>
</dbReference>
<keyword evidence="2" id="KW-0238">DNA-binding</keyword>
<feature type="domain" description="HTH iclR-type" evidence="4">
    <location>
        <begin position="1"/>
        <end position="62"/>
    </location>
</feature>
<dbReference type="EMBL" id="AMXF01000011">
    <property type="protein sequence ID" value="ENO98483.1"/>
    <property type="molecule type" value="Genomic_DNA"/>
</dbReference>
<dbReference type="SUPFAM" id="SSF46785">
    <property type="entry name" value="Winged helix' DNA-binding domain"/>
    <property type="match status" value="1"/>
</dbReference>
<name>N6ZVX3_9RHOO</name>
<dbReference type="SUPFAM" id="SSF55781">
    <property type="entry name" value="GAF domain-like"/>
    <property type="match status" value="1"/>
</dbReference>
<evidence type="ECO:0000256" key="1">
    <source>
        <dbReference type="ARBA" id="ARBA00023015"/>
    </source>
</evidence>
<dbReference type="Pfam" id="PF01614">
    <property type="entry name" value="IclR_C"/>
    <property type="match status" value="2"/>
</dbReference>
<sequence length="235" mass="26022">MASVERALSILDVFTDREKSLTLTEISKRAGFYKSTTLRLAESLEKFGYLRRFEDGTYMIGPKPLFLGSLYQRHFSTHDFIPPLMRRMSEELREGISFFIRDDNHRVCLHRVEAPRSIRDTIHEGDALPLTVGASGHVLMAFSGMSGERYDQVRARLYAISLGERDPETSAVAAPVFSGGQRLVGALTVSGPRYRLDQAALEAIVPALQRYAAELTETLGGAWPGKSDAKPAGAD</sequence>
<evidence type="ECO:0000313" key="6">
    <source>
        <dbReference type="EMBL" id="ENO98483.1"/>
    </source>
</evidence>
<dbReference type="PROSITE" id="PS51077">
    <property type="entry name" value="HTH_ICLR"/>
    <property type="match status" value="1"/>
</dbReference>
<dbReference type="Gene3D" id="1.10.10.10">
    <property type="entry name" value="Winged helix-like DNA-binding domain superfamily/Winged helix DNA-binding domain"/>
    <property type="match status" value="1"/>
</dbReference>
<dbReference type="InterPro" id="IPR036388">
    <property type="entry name" value="WH-like_DNA-bd_sf"/>
</dbReference>
<evidence type="ECO:0000259" key="4">
    <source>
        <dbReference type="PROSITE" id="PS51077"/>
    </source>
</evidence>
<dbReference type="InterPro" id="IPR005471">
    <property type="entry name" value="Tscrpt_reg_IclR_N"/>
</dbReference>
<dbReference type="GO" id="GO:0045892">
    <property type="term" value="P:negative regulation of DNA-templated transcription"/>
    <property type="evidence" value="ECO:0007669"/>
    <property type="project" value="TreeGrafter"/>
</dbReference>
<evidence type="ECO:0000259" key="5">
    <source>
        <dbReference type="PROSITE" id="PS51078"/>
    </source>
</evidence>
<dbReference type="SMART" id="SM00346">
    <property type="entry name" value="HTH_ICLR"/>
    <property type="match status" value="1"/>
</dbReference>
<gene>
    <name evidence="6" type="ORF">C667_03543</name>
</gene>
<dbReference type="GO" id="GO:0003700">
    <property type="term" value="F:DNA-binding transcription factor activity"/>
    <property type="evidence" value="ECO:0007669"/>
    <property type="project" value="TreeGrafter"/>
</dbReference>
<keyword evidence="3" id="KW-0804">Transcription</keyword>
<dbReference type="GO" id="GO:0003677">
    <property type="term" value="F:DNA binding"/>
    <property type="evidence" value="ECO:0007669"/>
    <property type="project" value="UniProtKB-KW"/>
</dbReference>
<evidence type="ECO:0000313" key="7">
    <source>
        <dbReference type="Proteomes" id="UP000013047"/>
    </source>
</evidence>
<evidence type="ECO:0000256" key="2">
    <source>
        <dbReference type="ARBA" id="ARBA00023125"/>
    </source>
</evidence>
<dbReference type="InterPro" id="IPR014757">
    <property type="entry name" value="Tscrpt_reg_IclR_C"/>
</dbReference>
<dbReference type="InterPro" id="IPR050707">
    <property type="entry name" value="HTH_MetabolicPath_Reg"/>
</dbReference>